<dbReference type="Gene3D" id="2.40.50.100">
    <property type="match status" value="1"/>
</dbReference>
<dbReference type="PANTHER" id="PTHR30097">
    <property type="entry name" value="CATION EFFLUX SYSTEM PROTEIN CUSB"/>
    <property type="match status" value="1"/>
</dbReference>
<dbReference type="Gene3D" id="6.10.140.730">
    <property type="match status" value="1"/>
</dbReference>
<dbReference type="Gene3D" id="2.40.420.20">
    <property type="match status" value="1"/>
</dbReference>
<evidence type="ECO:0000256" key="1">
    <source>
        <dbReference type="ARBA" id="ARBA00009477"/>
    </source>
</evidence>
<dbReference type="InterPro" id="IPR006143">
    <property type="entry name" value="RND_pump_MFP"/>
</dbReference>
<sequence>MSNKPLIAAAIAGVLAGGLAVIGYNHLTGDTPSSGEQQKQPLYWVAPMDDSYRRDKPGKSPMGMDLVPVYEQNASNTDEQAGTVTISPAVENNMGVRTAPARKGQINTDISTVGYVKYDEDEIVHIHPRVEGWIEQQFVKAAGDPVEKGQPLYALYSPELVNAQEEYIIALRRNNAALISAARERLAALDIPEKVVAQISRQKEIVRTVTFDAPQSGFVNELNIRDGFFVQPGMTLMSIGQLDTVWVEAEVFERDAASVSAGMPVTMTVDAIKGKTWQGTVDYVAPALQSANRTLPVRLKFANPEHRLKPNMLADIHIDVPIDSQAVLVPNEAVIRTGSQNRVVLANGDGKFRSVAVTLGRAGKNDIEILDGVNEGERVVTSAQFLIDSESSKSSDFTRMGSSSDTPSAWAKGKIKAVRFEQRSVTIDHEPVEALDWPAMTMDFSVAEDVAIEKLAEGQSLHFEIGRTNGSPVVTGIHIMQQDGGAAGNTETNDHPQRGETQTQSSPDAVAVTGTITAVSTTNRTLTIDHDAVEAWNWPAMTMDFPVDKNVDMKKLAVGQSVHFEVTRSTDNAATVTRVHVMAPASNPSTQQPPQSDTKPKAVAVMGTLTAISPANRTVTVNHKPVEAWDWPAMTMDFAVDESISLDKLATGQSLHFEVTRDDNGALSITGIHILAKAEPGHNNAGHDSPPPL</sequence>
<dbReference type="Pfam" id="PF25954">
    <property type="entry name" value="Beta-barrel_RND_2"/>
    <property type="match status" value="1"/>
</dbReference>
<name>A0ABR8LI21_9ALTE</name>
<feature type="domain" description="CusB-like beta-barrel" evidence="7">
    <location>
        <begin position="244"/>
        <end position="318"/>
    </location>
</feature>
<evidence type="ECO:0000259" key="6">
    <source>
        <dbReference type="Pfam" id="PF25919"/>
    </source>
</evidence>
<evidence type="ECO:0000256" key="3">
    <source>
        <dbReference type="SAM" id="MobiDB-lite"/>
    </source>
</evidence>
<protein>
    <submittedName>
        <fullName evidence="9">Efflux RND transporter periplasmic adaptor subunit</fullName>
    </submittedName>
</protein>
<gene>
    <name evidence="9" type="ORF">HHX48_03175</name>
</gene>
<evidence type="ECO:0000259" key="5">
    <source>
        <dbReference type="Pfam" id="PF25869"/>
    </source>
</evidence>
<dbReference type="Pfam" id="PF25919">
    <property type="entry name" value="BSH_CusB"/>
    <property type="match status" value="1"/>
</dbReference>
<dbReference type="SUPFAM" id="SSF111369">
    <property type="entry name" value="HlyD-like secretion proteins"/>
    <property type="match status" value="1"/>
</dbReference>
<dbReference type="InterPro" id="IPR058792">
    <property type="entry name" value="Beta-barrel_RND_2"/>
</dbReference>
<dbReference type="InterPro" id="IPR058791">
    <property type="entry name" value="3HB_CusB"/>
</dbReference>
<evidence type="ECO:0000313" key="10">
    <source>
        <dbReference type="Proteomes" id="UP000624419"/>
    </source>
</evidence>
<evidence type="ECO:0000259" key="8">
    <source>
        <dbReference type="Pfam" id="PF25975"/>
    </source>
</evidence>
<feature type="domain" description="CzcB-like C-terminal circularly permuted SH3-like" evidence="8">
    <location>
        <begin position="327"/>
        <end position="387"/>
    </location>
</feature>
<dbReference type="Proteomes" id="UP000624419">
    <property type="component" value="Unassembled WGS sequence"/>
</dbReference>
<dbReference type="Pfam" id="PF11604">
    <property type="entry name" value="CusF_Ec"/>
    <property type="match status" value="3"/>
</dbReference>
<proteinExistence type="inferred from homology"/>
<accession>A0ABR8LI21</accession>
<dbReference type="Gene3D" id="2.40.50.320">
    <property type="entry name" value="Copper binding periplasmic protein CusF"/>
    <property type="match status" value="3"/>
</dbReference>
<dbReference type="InterPro" id="IPR051909">
    <property type="entry name" value="MFP_Cation_Efflux"/>
</dbReference>
<organism evidence="9 10">
    <name type="scientific">Salinimonas profundi</name>
    <dbReference type="NCBI Taxonomy" id="2729140"/>
    <lineage>
        <taxon>Bacteria</taxon>
        <taxon>Pseudomonadati</taxon>
        <taxon>Pseudomonadota</taxon>
        <taxon>Gammaproteobacteria</taxon>
        <taxon>Alteromonadales</taxon>
        <taxon>Alteromonadaceae</taxon>
        <taxon>Alteromonas/Salinimonas group</taxon>
        <taxon>Salinimonas</taxon>
    </lineage>
</organism>
<dbReference type="InterPro" id="IPR021647">
    <property type="entry name" value="CusF_Ec"/>
</dbReference>
<dbReference type="PANTHER" id="PTHR30097:SF15">
    <property type="entry name" value="CATION EFFLUX SYSTEM PROTEIN CUSB"/>
    <property type="match status" value="1"/>
</dbReference>
<dbReference type="Pfam" id="PF19335">
    <property type="entry name" value="HMBD"/>
    <property type="match status" value="1"/>
</dbReference>
<evidence type="ECO:0000256" key="2">
    <source>
        <dbReference type="ARBA" id="ARBA00022448"/>
    </source>
</evidence>
<feature type="domain" description="CusB-like three alpha-helical bundle" evidence="5">
    <location>
        <begin position="159"/>
        <end position="203"/>
    </location>
</feature>
<evidence type="ECO:0000313" key="9">
    <source>
        <dbReference type="EMBL" id="MBD3584736.1"/>
    </source>
</evidence>
<keyword evidence="2" id="KW-0813">Transport</keyword>
<comment type="similarity">
    <text evidence="1">Belongs to the membrane fusion protein (MFP) (TC 8.A.1) family.</text>
</comment>
<dbReference type="Gene3D" id="2.40.30.170">
    <property type="match status" value="1"/>
</dbReference>
<dbReference type="InterPro" id="IPR045800">
    <property type="entry name" value="HMBD"/>
</dbReference>
<dbReference type="Pfam" id="PF25975">
    <property type="entry name" value="CzcB_C"/>
    <property type="match status" value="1"/>
</dbReference>
<dbReference type="EMBL" id="JABBXD010000001">
    <property type="protein sequence ID" value="MBD3584736.1"/>
    <property type="molecule type" value="Genomic_DNA"/>
</dbReference>
<dbReference type="NCBIfam" id="TIGR01730">
    <property type="entry name" value="RND_mfp"/>
    <property type="match status" value="1"/>
</dbReference>
<feature type="domain" description="CusB-like barrel-sandwich hybrid" evidence="6">
    <location>
        <begin position="124"/>
        <end position="239"/>
    </location>
</feature>
<feature type="domain" description="Heavy metal binding" evidence="4">
    <location>
        <begin position="43"/>
        <end position="69"/>
    </location>
</feature>
<comment type="caution">
    <text evidence="9">The sequence shown here is derived from an EMBL/GenBank/DDBJ whole genome shotgun (WGS) entry which is preliminary data.</text>
</comment>
<keyword evidence="10" id="KW-1185">Reference proteome</keyword>
<evidence type="ECO:0000259" key="4">
    <source>
        <dbReference type="Pfam" id="PF19335"/>
    </source>
</evidence>
<dbReference type="InterPro" id="IPR058790">
    <property type="entry name" value="BSH_CusB"/>
</dbReference>
<evidence type="ECO:0000259" key="7">
    <source>
        <dbReference type="Pfam" id="PF25954"/>
    </source>
</evidence>
<feature type="region of interest" description="Disordered" evidence="3">
    <location>
        <begin position="483"/>
        <end position="508"/>
    </location>
</feature>
<dbReference type="InterPro" id="IPR058649">
    <property type="entry name" value="CzcB_C"/>
</dbReference>
<dbReference type="RefSeq" id="WP_191022176.1">
    <property type="nucleotide sequence ID" value="NZ_JABBXD010000001.1"/>
</dbReference>
<dbReference type="InterPro" id="IPR042230">
    <property type="entry name" value="CusF_sf"/>
</dbReference>
<dbReference type="Pfam" id="PF25869">
    <property type="entry name" value="3HB_CusB"/>
    <property type="match status" value="1"/>
</dbReference>
<reference evidence="9 10" key="1">
    <citation type="submission" date="2020-04" db="EMBL/GenBank/DDBJ databases">
        <title>Salinimonas sp. HHU 13199.</title>
        <authorList>
            <person name="Cui X."/>
            <person name="Zhang D."/>
        </authorList>
    </citation>
    <scope>NUCLEOTIDE SEQUENCE [LARGE SCALE GENOMIC DNA]</scope>
    <source>
        <strain evidence="9 10">HHU 13199</strain>
    </source>
</reference>